<evidence type="ECO:0000259" key="4">
    <source>
        <dbReference type="PROSITE" id="PS50027"/>
    </source>
</evidence>
<sequence>MMGRSGMEFHVAYVFIKMGNSPRPKVWVLERSIDNGTTYKPWQYFADNPNDCIQYFGTESIHPLTEDDSVTCETKFSKVVPLEGGEIVVSLLNERPNADNFTYSAVLQEWTKATNIRLRFLRTKTLLGHLMSVARQDPTVTRRYFYSVKDINIGGRCVCNGHADTCDLTDPSNPYKLLCRCQHNTCGAQCEQCCPGFVQKKWSPAKVEHPFECEACNCFGHSEECIYNAEVETKHLSLDLSGRFLGGGICQNCRHNTMGINCNQCKPGFYRPQGRPLDVPDVCAPCQCDLTFSTGNCAESTGQCECRPQYQPPLCDRCNVGYYGYPTCNPCDCNYNGTVGPVCNVDGGQCPCKPNFQGHRCDQCAPGYYNFPLCLRKFSFPNILKSSVKAATCDCKQPGAMTSVCDASTGQCECKDSYNGRRCETCAIGYYSYPQCDFCACDPEGTTEEVCHNKTGSCICKPGFGGPKCGQCINGYFGFPNCRESTDICITECGCNTDGAINILCDTTGRCRCHPNFAGMKCDRCSPGHYKYPDCFLQAMIIMQFDFALTNVPEPLHVVQAMIIMPNFETKNYGHVIIRVRGSLNYWWFSACGCGHVGSEGRSCNDDGICRCKPNFDGDKCTMCKENFYNYPRCEVYVPECNCNPAGVLPTFGGCGSLTSGELCECKERVIGRICDQCIPLYWNLRSGNMLGCEECDCYKPGTINAVGLCEGTSGQCLCKPNVISRRCETCRDGTYRLEEENLFGCQTCHCAIGGSITPICDKVSGQCACKPRITGLNCDRPLQMHYFPTLFQHKFEIEDGRTPEGADIRFDFDESIFPGFSWKGYATFPEKYQVWVLY</sequence>
<name>A0ABY6K8N1_9ARAC</name>
<dbReference type="PROSITE" id="PS51117">
    <property type="entry name" value="LAMININ_NTER"/>
    <property type="match status" value="1"/>
</dbReference>
<dbReference type="Pfam" id="PF00053">
    <property type="entry name" value="EGF_laminin"/>
    <property type="match status" value="11"/>
</dbReference>
<feature type="disulfide bond" evidence="3">
    <location>
        <begin position="306"/>
        <end position="315"/>
    </location>
</feature>
<dbReference type="PROSITE" id="PS01248">
    <property type="entry name" value="EGF_LAM_1"/>
    <property type="match status" value="1"/>
</dbReference>
<dbReference type="SMART" id="SM00136">
    <property type="entry name" value="LamNT"/>
    <property type="match status" value="1"/>
</dbReference>
<feature type="disulfide bond" evidence="3">
    <location>
        <begin position="333"/>
        <end position="350"/>
    </location>
</feature>
<feature type="disulfide bond" evidence="3">
    <location>
        <begin position="493"/>
        <end position="505"/>
    </location>
</feature>
<reference evidence="6 7" key="1">
    <citation type="submission" date="2022-01" db="EMBL/GenBank/DDBJ databases">
        <title>A chromosomal length assembly of Cordylochernes scorpioides.</title>
        <authorList>
            <person name="Zeh D."/>
            <person name="Zeh J."/>
        </authorList>
    </citation>
    <scope>NUCLEOTIDE SEQUENCE [LARGE SCALE GENOMIC DNA]</scope>
    <source>
        <strain evidence="6">IN4F17</strain>
        <tissue evidence="6">Whole Body</tissue>
    </source>
</reference>
<feature type="domain" description="Laminin EGF-like" evidence="4">
    <location>
        <begin position="439"/>
        <end position="484"/>
    </location>
</feature>
<dbReference type="InterPro" id="IPR008211">
    <property type="entry name" value="Laminin_N"/>
</dbReference>
<protein>
    <submittedName>
        <fullName evidence="6">Epi-1</fullName>
    </submittedName>
</protein>
<proteinExistence type="predicted"/>
<keyword evidence="2 3" id="KW-0424">Laminin EGF-like domain</keyword>
<dbReference type="PANTHER" id="PTHR10574:SF406">
    <property type="entry name" value="LAMININ SUBUNIT ALPHA 5"/>
    <property type="match status" value="1"/>
</dbReference>
<dbReference type="InterPro" id="IPR050440">
    <property type="entry name" value="Laminin/Netrin_ECM"/>
</dbReference>
<evidence type="ECO:0000259" key="5">
    <source>
        <dbReference type="PROSITE" id="PS51117"/>
    </source>
</evidence>
<feature type="disulfide bond" evidence="3">
    <location>
        <begin position="441"/>
        <end position="458"/>
    </location>
</feature>
<feature type="disulfide bond" evidence="3">
    <location>
        <begin position="513"/>
        <end position="522"/>
    </location>
</feature>
<dbReference type="EMBL" id="CP092865">
    <property type="protein sequence ID" value="UYV65133.1"/>
    <property type="molecule type" value="Genomic_DNA"/>
</dbReference>
<dbReference type="PRINTS" id="PR00011">
    <property type="entry name" value="EGFLAMININ"/>
</dbReference>
<gene>
    <name evidence="6" type="ORF">LAZ67_3003239</name>
</gene>
<evidence type="ECO:0000256" key="1">
    <source>
        <dbReference type="ARBA" id="ARBA00023157"/>
    </source>
</evidence>
<dbReference type="PROSITE" id="PS50027">
    <property type="entry name" value="EGF_LAM_2"/>
    <property type="match status" value="7"/>
</dbReference>
<feature type="disulfide bond" evidence="3">
    <location>
        <begin position="460"/>
        <end position="469"/>
    </location>
</feature>
<evidence type="ECO:0000313" key="7">
    <source>
        <dbReference type="Proteomes" id="UP001235939"/>
    </source>
</evidence>
<comment type="caution">
    <text evidence="3">Lacks conserved residue(s) required for the propagation of feature annotation.</text>
</comment>
<evidence type="ECO:0000313" key="6">
    <source>
        <dbReference type="EMBL" id="UYV65133.1"/>
    </source>
</evidence>
<feature type="disulfide bond" evidence="3">
    <location>
        <begin position="395"/>
        <end position="412"/>
    </location>
</feature>
<organism evidence="6 7">
    <name type="scientific">Cordylochernes scorpioides</name>
    <dbReference type="NCBI Taxonomy" id="51811"/>
    <lineage>
        <taxon>Eukaryota</taxon>
        <taxon>Metazoa</taxon>
        <taxon>Ecdysozoa</taxon>
        <taxon>Arthropoda</taxon>
        <taxon>Chelicerata</taxon>
        <taxon>Arachnida</taxon>
        <taxon>Pseudoscorpiones</taxon>
        <taxon>Cheliferoidea</taxon>
        <taxon>Chernetidae</taxon>
        <taxon>Cordylochernes</taxon>
    </lineage>
</organism>
<feature type="domain" description="Laminin EGF-like" evidence="4">
    <location>
        <begin position="331"/>
        <end position="376"/>
    </location>
</feature>
<feature type="domain" description="Laminin EGF-like" evidence="4">
    <location>
        <begin position="393"/>
        <end position="438"/>
    </location>
</feature>
<dbReference type="InterPro" id="IPR002049">
    <property type="entry name" value="LE_dom"/>
</dbReference>
<dbReference type="Gene3D" id="2.60.120.260">
    <property type="entry name" value="Galactose-binding domain-like"/>
    <property type="match status" value="1"/>
</dbReference>
<feature type="disulfide bond" evidence="3">
    <location>
        <begin position="612"/>
        <end position="621"/>
    </location>
</feature>
<evidence type="ECO:0000256" key="3">
    <source>
        <dbReference type="PROSITE-ProRule" id="PRU00460"/>
    </source>
</evidence>
<accession>A0ABY6K8N1</accession>
<keyword evidence="7" id="KW-1185">Reference proteome</keyword>
<evidence type="ECO:0000256" key="2">
    <source>
        <dbReference type="ARBA" id="ARBA00023292"/>
    </source>
</evidence>
<feature type="disulfide bond" evidence="3">
    <location>
        <begin position="439"/>
        <end position="451"/>
    </location>
</feature>
<dbReference type="SUPFAM" id="SSF57196">
    <property type="entry name" value="EGF/Laminin"/>
    <property type="match status" value="10"/>
</dbReference>
<feature type="disulfide bond" evidence="3">
    <location>
        <begin position="414"/>
        <end position="423"/>
    </location>
</feature>
<feature type="domain" description="Laminin EGF-like" evidence="4">
    <location>
        <begin position="696"/>
        <end position="748"/>
    </location>
</feature>
<keyword evidence="1 3" id="KW-1015">Disulfide bond</keyword>
<dbReference type="SMART" id="SM00180">
    <property type="entry name" value="EGF_Lam"/>
    <property type="match status" value="11"/>
</dbReference>
<dbReference type="Gene3D" id="2.10.25.10">
    <property type="entry name" value="Laminin"/>
    <property type="match status" value="10"/>
</dbReference>
<dbReference type="Pfam" id="PF00055">
    <property type="entry name" value="Laminin_N"/>
    <property type="match status" value="1"/>
</dbReference>
<feature type="disulfide bond" evidence="3">
    <location>
        <begin position="331"/>
        <end position="343"/>
    </location>
</feature>
<dbReference type="CDD" id="cd00055">
    <property type="entry name" value="EGF_Lam"/>
    <property type="match status" value="10"/>
</dbReference>
<feature type="disulfide bond" evidence="3">
    <location>
        <begin position="393"/>
        <end position="405"/>
    </location>
</feature>
<dbReference type="Proteomes" id="UP001235939">
    <property type="component" value="Chromosome 03"/>
</dbReference>
<feature type="disulfide bond" evidence="3">
    <location>
        <begin position="592"/>
        <end position="604"/>
    </location>
</feature>
<feature type="domain" description="Laminin EGF-like" evidence="4">
    <location>
        <begin position="286"/>
        <end position="330"/>
    </location>
</feature>
<feature type="disulfide bond" evidence="3">
    <location>
        <begin position="352"/>
        <end position="361"/>
    </location>
</feature>
<feature type="domain" description="Laminin EGF-like" evidence="4">
    <location>
        <begin position="493"/>
        <end position="537"/>
    </location>
</feature>
<feature type="domain" description="Laminin EGF-like" evidence="4">
    <location>
        <begin position="592"/>
        <end position="636"/>
    </location>
</feature>
<feature type="domain" description="Laminin N-terminal" evidence="5">
    <location>
        <begin position="1"/>
        <end position="156"/>
    </location>
</feature>
<dbReference type="PANTHER" id="PTHR10574">
    <property type="entry name" value="NETRIN/LAMININ-RELATED"/>
    <property type="match status" value="1"/>
</dbReference>
<feature type="disulfide bond" evidence="3">
    <location>
        <begin position="719"/>
        <end position="728"/>
    </location>
</feature>